<dbReference type="EMBL" id="CP048836">
    <property type="protein sequence ID" value="QID16466.1"/>
    <property type="molecule type" value="Genomic_DNA"/>
</dbReference>
<dbReference type="KEGG" id="azq:G3580_01795"/>
<dbReference type="GO" id="GO:0032259">
    <property type="term" value="P:methylation"/>
    <property type="evidence" value="ECO:0007669"/>
    <property type="project" value="UniProtKB-KW"/>
</dbReference>
<dbReference type="Pfam" id="PF13489">
    <property type="entry name" value="Methyltransf_23"/>
    <property type="match status" value="1"/>
</dbReference>
<dbReference type="SUPFAM" id="SSF53335">
    <property type="entry name" value="S-adenosyl-L-methionine-dependent methyltransferases"/>
    <property type="match status" value="1"/>
</dbReference>
<accession>A0A6C1AYN7</accession>
<dbReference type="InterPro" id="IPR029063">
    <property type="entry name" value="SAM-dependent_MTases_sf"/>
</dbReference>
<gene>
    <name evidence="1" type="ORF">G3580_01795</name>
</gene>
<dbReference type="RefSeq" id="WP_173763634.1">
    <property type="nucleotide sequence ID" value="NZ_CP048836.1"/>
</dbReference>
<protein>
    <submittedName>
        <fullName evidence="1">Class I SAM-dependent methyltransferase</fullName>
    </submittedName>
</protein>
<organism evidence="1 2">
    <name type="scientific">Nitrogeniibacter mangrovi</name>
    <dbReference type="NCBI Taxonomy" id="2016596"/>
    <lineage>
        <taxon>Bacteria</taxon>
        <taxon>Pseudomonadati</taxon>
        <taxon>Pseudomonadota</taxon>
        <taxon>Betaproteobacteria</taxon>
        <taxon>Rhodocyclales</taxon>
        <taxon>Zoogloeaceae</taxon>
        <taxon>Nitrogeniibacter</taxon>
    </lineage>
</organism>
<dbReference type="Proteomes" id="UP000501991">
    <property type="component" value="Chromosome"/>
</dbReference>
<keyword evidence="1" id="KW-0808">Transferase</keyword>
<name>A0A6C1AYN7_9RHOO</name>
<dbReference type="Gene3D" id="3.40.50.150">
    <property type="entry name" value="Vaccinia Virus protein VP39"/>
    <property type="match status" value="1"/>
</dbReference>
<proteinExistence type="predicted"/>
<reference evidence="1 2" key="1">
    <citation type="submission" date="2020-02" db="EMBL/GenBank/DDBJ databases">
        <title>Nitrogenibacter mangrovi gen. nov., sp. nov. isolated from mangrove sediment, a denitrifying betaproteobacterium.</title>
        <authorList>
            <person name="Liao H."/>
            <person name="Tian Y."/>
        </authorList>
    </citation>
    <scope>NUCLEOTIDE SEQUENCE [LARGE SCALE GENOMIC DNA]</scope>
    <source>
        <strain evidence="1 2">M9-3-2</strain>
    </source>
</reference>
<dbReference type="CDD" id="cd02440">
    <property type="entry name" value="AdoMet_MTases"/>
    <property type="match status" value="1"/>
</dbReference>
<dbReference type="AlphaFoldDB" id="A0A6C1AYN7"/>
<keyword evidence="1" id="KW-0489">Methyltransferase</keyword>
<keyword evidence="2" id="KW-1185">Reference proteome</keyword>
<dbReference type="GO" id="GO:0008168">
    <property type="term" value="F:methyltransferase activity"/>
    <property type="evidence" value="ECO:0007669"/>
    <property type="project" value="UniProtKB-KW"/>
</dbReference>
<sequence length="246" mass="26673">MSFALTPLVARAAAPYRPRGPFAWHFARGKLACDPIFAGLIQTGLFAAPTRILDLGCGQGLLANWLDAAAHLQPTGALPAHWPAVARFSHYRGIELDLREVRRSAGALPPDARVERGDLRTAAFGRADRVMLLDVLHYMDPDAQVAAIDKARSALDTGGVLMLRVGDADAGWRFRIADLTDRAVLLARGRRPTGLHPRPLAAWIDLLEARGFTVEIAPMSRGTPFANVLLIARATPDRHDARGVLC</sequence>
<evidence type="ECO:0000313" key="2">
    <source>
        <dbReference type="Proteomes" id="UP000501991"/>
    </source>
</evidence>
<evidence type="ECO:0000313" key="1">
    <source>
        <dbReference type="EMBL" id="QID16466.1"/>
    </source>
</evidence>